<dbReference type="CDD" id="cd01833">
    <property type="entry name" value="XynB_like"/>
    <property type="match status" value="1"/>
</dbReference>
<dbReference type="RefSeq" id="XP_007292598.1">
    <property type="nucleotide sequence ID" value="XM_007292536.1"/>
</dbReference>
<feature type="signal peptide" evidence="1">
    <location>
        <begin position="1"/>
        <end position="22"/>
    </location>
</feature>
<dbReference type="AlphaFoldDB" id="K1WXA8"/>
<dbReference type="PANTHER" id="PTHR30383:SF5">
    <property type="entry name" value="SGNH HYDROLASE-TYPE ESTERASE DOMAIN-CONTAINING PROTEIN"/>
    <property type="match status" value="1"/>
</dbReference>
<feature type="chain" id="PRO_5003855027" evidence="1">
    <location>
        <begin position="23"/>
        <end position="267"/>
    </location>
</feature>
<dbReference type="PANTHER" id="PTHR30383">
    <property type="entry name" value="THIOESTERASE 1/PROTEASE 1/LYSOPHOSPHOLIPASE L1"/>
    <property type="match status" value="1"/>
</dbReference>
<dbReference type="GeneID" id="18760644"/>
<dbReference type="InterPro" id="IPR036514">
    <property type="entry name" value="SGNH_hydro_sf"/>
</dbReference>
<evidence type="ECO:0000256" key="1">
    <source>
        <dbReference type="SAM" id="SignalP"/>
    </source>
</evidence>
<dbReference type="HOGENOM" id="CLU_044083_3_0_1"/>
<dbReference type="InterPro" id="IPR013830">
    <property type="entry name" value="SGNH_hydro"/>
</dbReference>
<dbReference type="InParanoid" id="K1WXA8"/>
<protein>
    <submittedName>
        <fullName evidence="3">Lipolytic enzyme</fullName>
    </submittedName>
</protein>
<gene>
    <name evidence="3" type="ORF">MBM_04709</name>
</gene>
<proteinExistence type="predicted"/>
<dbReference type="SUPFAM" id="SSF52266">
    <property type="entry name" value="SGNH hydrolase"/>
    <property type="match status" value="1"/>
</dbReference>
<dbReference type="KEGG" id="mbe:MBM_04709"/>
<keyword evidence="1" id="KW-0732">Signal</keyword>
<name>K1WXA8_MARBU</name>
<dbReference type="Pfam" id="PF13472">
    <property type="entry name" value="Lipase_GDSL_2"/>
    <property type="match status" value="1"/>
</dbReference>
<dbReference type="Proteomes" id="UP000006753">
    <property type="component" value="Unassembled WGS sequence"/>
</dbReference>
<feature type="domain" description="SGNH hydrolase-type esterase" evidence="2">
    <location>
        <begin position="48"/>
        <end position="226"/>
    </location>
</feature>
<dbReference type="OMA" id="QVPMKAR"/>
<keyword evidence="4" id="KW-1185">Reference proteome</keyword>
<accession>K1WXA8</accession>
<dbReference type="OrthoDB" id="3915838at2759"/>
<dbReference type="eggNOG" id="ENOG502SIJX">
    <property type="taxonomic scope" value="Eukaryota"/>
</dbReference>
<evidence type="ECO:0000259" key="2">
    <source>
        <dbReference type="Pfam" id="PF13472"/>
    </source>
</evidence>
<evidence type="ECO:0000313" key="3">
    <source>
        <dbReference type="EMBL" id="EKD17132.1"/>
    </source>
</evidence>
<sequence>MIYSTLCKALLLSSSLVGSAVALPRENDLKVRASGSLPSGTSLRILPLGDSITYGFQQNPMNSYRRFLQCSISTSGVPVTYVGSTTSGDWDNNRNDGYVSQEITAIGTSASWILSQSPPPNVVLLHAGSNDILHSVDVANAPARLGKLIDTIIESTGAAVLVAQIIRLGEGYEEFNPALDTYNAAIPAIVAERAAAGKSVAVVDMSGAVDPSELLDGIHPKAAGYKKMAALWLEGLKGLEIKDVTGAFEDLGATAVPSSGNCADLAA</sequence>
<dbReference type="EMBL" id="JH921437">
    <property type="protein sequence ID" value="EKD17132.1"/>
    <property type="molecule type" value="Genomic_DNA"/>
</dbReference>
<evidence type="ECO:0000313" key="4">
    <source>
        <dbReference type="Proteomes" id="UP000006753"/>
    </source>
</evidence>
<dbReference type="InterPro" id="IPR051532">
    <property type="entry name" value="Ester_Hydrolysis_Enzymes"/>
</dbReference>
<dbReference type="Gene3D" id="3.40.50.1110">
    <property type="entry name" value="SGNH hydrolase"/>
    <property type="match status" value="1"/>
</dbReference>
<dbReference type="STRING" id="1072389.K1WXA8"/>
<organism evidence="3 4">
    <name type="scientific">Marssonina brunnea f. sp. multigermtubi (strain MB_m1)</name>
    <name type="common">Marssonina leaf spot fungus</name>
    <dbReference type="NCBI Taxonomy" id="1072389"/>
    <lineage>
        <taxon>Eukaryota</taxon>
        <taxon>Fungi</taxon>
        <taxon>Dikarya</taxon>
        <taxon>Ascomycota</taxon>
        <taxon>Pezizomycotina</taxon>
        <taxon>Leotiomycetes</taxon>
        <taxon>Helotiales</taxon>
        <taxon>Drepanopezizaceae</taxon>
        <taxon>Drepanopeziza</taxon>
    </lineage>
</organism>
<dbReference type="GO" id="GO:0004622">
    <property type="term" value="F:phosphatidylcholine lysophospholipase activity"/>
    <property type="evidence" value="ECO:0007669"/>
    <property type="project" value="TreeGrafter"/>
</dbReference>
<reference evidence="3 4" key="1">
    <citation type="journal article" date="2012" name="BMC Genomics">
        <title>Sequencing the genome of Marssonina brunnea reveals fungus-poplar co-evolution.</title>
        <authorList>
            <person name="Zhu S."/>
            <person name="Cao Y.-Z."/>
            <person name="Jiang C."/>
            <person name="Tan B.-Y."/>
            <person name="Wang Z."/>
            <person name="Feng S."/>
            <person name="Zhang L."/>
            <person name="Su X.-H."/>
            <person name="Brejova B."/>
            <person name="Vinar T."/>
            <person name="Xu M."/>
            <person name="Wang M.-X."/>
            <person name="Zhang S.-G."/>
            <person name="Huang M.-R."/>
            <person name="Wu R."/>
            <person name="Zhou Y."/>
        </authorList>
    </citation>
    <scope>NUCLEOTIDE SEQUENCE [LARGE SCALE GENOMIC DNA]</scope>
    <source>
        <strain evidence="3 4">MB_m1</strain>
    </source>
</reference>